<evidence type="ECO:0000259" key="2">
    <source>
        <dbReference type="PROSITE" id="PS50995"/>
    </source>
</evidence>
<dbReference type="OrthoDB" id="49580at2"/>
<keyword evidence="4" id="KW-1185">Reference proteome</keyword>
<keyword evidence="1" id="KW-0238">DNA-binding</keyword>
<organism evidence="3 4">
    <name type="scientific">Paenibacillus antarcticus</name>
    <dbReference type="NCBI Taxonomy" id="253703"/>
    <lineage>
        <taxon>Bacteria</taxon>
        <taxon>Bacillati</taxon>
        <taxon>Bacillota</taxon>
        <taxon>Bacilli</taxon>
        <taxon>Bacillales</taxon>
        <taxon>Paenibacillaceae</taxon>
        <taxon>Paenibacillus</taxon>
    </lineage>
</organism>
<evidence type="ECO:0000313" key="4">
    <source>
        <dbReference type="Proteomes" id="UP000077355"/>
    </source>
</evidence>
<dbReference type="GO" id="GO:0006950">
    <property type="term" value="P:response to stress"/>
    <property type="evidence" value="ECO:0007669"/>
    <property type="project" value="TreeGrafter"/>
</dbReference>
<reference evidence="3 4" key="1">
    <citation type="submission" date="2016-03" db="EMBL/GenBank/DDBJ databases">
        <title>Draft genome sequence of Paenibacillus antarcticus CECT 5836.</title>
        <authorList>
            <person name="Shin S.-K."/>
            <person name="Yi H."/>
        </authorList>
    </citation>
    <scope>NUCLEOTIDE SEQUENCE [LARGE SCALE GENOMIC DNA]</scope>
    <source>
        <strain evidence="3 4">CECT 5836</strain>
    </source>
</reference>
<dbReference type="Gene3D" id="1.10.10.10">
    <property type="entry name" value="Winged helix-like DNA-binding domain superfamily/Winged helix DNA-binding domain"/>
    <property type="match status" value="1"/>
</dbReference>
<comment type="caution">
    <text evidence="3">The sequence shown here is derived from an EMBL/GenBank/DDBJ whole genome shotgun (WGS) entry which is preliminary data.</text>
</comment>
<dbReference type="SMART" id="SM00347">
    <property type="entry name" value="HTH_MARR"/>
    <property type="match status" value="1"/>
</dbReference>
<dbReference type="PANTHER" id="PTHR33164:SF43">
    <property type="entry name" value="HTH-TYPE TRANSCRIPTIONAL REPRESSOR YETL"/>
    <property type="match status" value="1"/>
</dbReference>
<evidence type="ECO:0000313" key="3">
    <source>
        <dbReference type="EMBL" id="OAB42608.1"/>
    </source>
</evidence>
<dbReference type="InterPro" id="IPR039422">
    <property type="entry name" value="MarR/SlyA-like"/>
</dbReference>
<proteinExistence type="predicted"/>
<dbReference type="AlphaFoldDB" id="A0A162K9P0"/>
<name>A0A162K9P0_9BACL</name>
<dbReference type="SUPFAM" id="SSF46785">
    <property type="entry name" value="Winged helix' DNA-binding domain"/>
    <property type="match status" value="1"/>
</dbReference>
<evidence type="ECO:0000256" key="1">
    <source>
        <dbReference type="ARBA" id="ARBA00023125"/>
    </source>
</evidence>
<dbReference type="GO" id="GO:0003677">
    <property type="term" value="F:DNA binding"/>
    <property type="evidence" value="ECO:0007669"/>
    <property type="project" value="UniProtKB-KW"/>
</dbReference>
<dbReference type="Pfam" id="PF01047">
    <property type="entry name" value="MarR"/>
    <property type="match status" value="1"/>
</dbReference>
<dbReference type="InterPro" id="IPR036390">
    <property type="entry name" value="WH_DNA-bd_sf"/>
</dbReference>
<dbReference type="PROSITE" id="PS50995">
    <property type="entry name" value="HTH_MARR_2"/>
    <property type="match status" value="1"/>
</dbReference>
<gene>
    <name evidence="3" type="ORF">PBAT_20160</name>
</gene>
<dbReference type="GO" id="GO:0003700">
    <property type="term" value="F:DNA-binding transcription factor activity"/>
    <property type="evidence" value="ECO:0007669"/>
    <property type="project" value="InterPro"/>
</dbReference>
<dbReference type="InterPro" id="IPR036388">
    <property type="entry name" value="WH-like_DNA-bd_sf"/>
</dbReference>
<sequence length="164" mass="18885">MRNNMGHHTEQSVEDMDIDSKEQIREVLHSFNQVKHSLFNLLRKNADALGTTFMQYHVLRTLHDHPDIGLSELADLILLGNSTTSGVVERLVKSGLVIRKRLESDRRSVTLRITDEGDALQDRMERAYMQSLSPLNQLSDKDRQDLLRIQQQVNEILQQQGEIV</sequence>
<dbReference type="Proteomes" id="UP000077355">
    <property type="component" value="Unassembled WGS sequence"/>
</dbReference>
<dbReference type="EMBL" id="LVJI01000035">
    <property type="protein sequence ID" value="OAB42608.1"/>
    <property type="molecule type" value="Genomic_DNA"/>
</dbReference>
<accession>A0A162K9P0</accession>
<dbReference type="RefSeq" id="WP_084403273.1">
    <property type="nucleotide sequence ID" value="NZ_CP043611.1"/>
</dbReference>
<dbReference type="PANTHER" id="PTHR33164">
    <property type="entry name" value="TRANSCRIPTIONAL REGULATOR, MARR FAMILY"/>
    <property type="match status" value="1"/>
</dbReference>
<dbReference type="InterPro" id="IPR000835">
    <property type="entry name" value="HTH_MarR-typ"/>
</dbReference>
<feature type="domain" description="HTH marR-type" evidence="2">
    <location>
        <begin position="24"/>
        <end position="155"/>
    </location>
</feature>
<protein>
    <recommendedName>
        <fullName evidence="2">HTH marR-type domain-containing protein</fullName>
    </recommendedName>
</protein>